<dbReference type="InterPro" id="IPR013747">
    <property type="entry name" value="ACP_syn_III_C"/>
</dbReference>
<keyword evidence="4 12" id="KW-0444">Lipid biosynthesis</keyword>
<sequence>MKYSRIIGTGSYFPKNIRTNSDLEKMVDTSDEWIFSRTGIKERRIANSEETVSLMGYEAALNAISYSGIDKNDIDLIIVATSSSSKAFPSSACEVHARLGIKECIAFDIGAACSGFVYALSVADQYIKSGVVKKALIIGSDRLAHMCNPKDRSTIILFGDGAGAAILESSEEAGILSTHINADGQYGDLLSVNNVQHDKPFNNDDWLSMTGNAVMKMAVQKLSKLVTDTLKLNGLSNNDLDWLVPHQANLRIIQATAKKLDLPLEQVMINLDRYGNTSAATIPTALDEGVRNNKIKKNQLLLLEAFGGGFTWGSALVKF</sequence>
<dbReference type="GO" id="GO:0005737">
    <property type="term" value="C:cytoplasm"/>
    <property type="evidence" value="ECO:0007669"/>
    <property type="project" value="UniProtKB-SubCell"/>
</dbReference>
<dbReference type="CDD" id="cd00830">
    <property type="entry name" value="KAS_III"/>
    <property type="match status" value="1"/>
</dbReference>
<keyword evidence="6 12" id="KW-0276">Fatty acid metabolism</keyword>
<dbReference type="GO" id="GO:0006633">
    <property type="term" value="P:fatty acid biosynthetic process"/>
    <property type="evidence" value="ECO:0007669"/>
    <property type="project" value="UniProtKB-UniRule"/>
</dbReference>
<dbReference type="GO" id="GO:0004315">
    <property type="term" value="F:3-oxoacyl-[acyl-carrier-protein] synthase activity"/>
    <property type="evidence" value="ECO:0007669"/>
    <property type="project" value="InterPro"/>
</dbReference>
<evidence type="ECO:0000313" key="15">
    <source>
        <dbReference type="EMBL" id="ASK77667.1"/>
    </source>
</evidence>
<keyword evidence="7 12" id="KW-0443">Lipid metabolism</keyword>
<keyword evidence="5 12" id="KW-0808">Transferase</keyword>
<evidence type="ECO:0000256" key="6">
    <source>
        <dbReference type="ARBA" id="ARBA00022832"/>
    </source>
</evidence>
<dbReference type="Proteomes" id="UP000242175">
    <property type="component" value="Chromosome large"/>
</dbReference>
<keyword evidence="9 12" id="KW-0511">Multifunctional enzyme</keyword>
<dbReference type="GO" id="GO:0033818">
    <property type="term" value="F:beta-ketoacyl-acyl-carrier-protein synthase III activity"/>
    <property type="evidence" value="ECO:0007669"/>
    <property type="project" value="UniProtKB-UniRule"/>
</dbReference>
<feature type="active site" evidence="12">
    <location>
        <position position="276"/>
    </location>
</feature>
<dbReference type="NCBIfam" id="TIGR00747">
    <property type="entry name" value="fabH"/>
    <property type="match status" value="1"/>
</dbReference>
<keyword evidence="12" id="KW-0963">Cytoplasm</keyword>
<dbReference type="InterPro" id="IPR016039">
    <property type="entry name" value="Thiolase-like"/>
</dbReference>
<feature type="active site" evidence="12">
    <location>
        <position position="113"/>
    </location>
</feature>
<dbReference type="PANTHER" id="PTHR43091:SF1">
    <property type="entry name" value="BETA-KETOACYL-[ACYL-CARRIER-PROTEIN] SYNTHASE III, CHLOROPLASTIC"/>
    <property type="match status" value="1"/>
</dbReference>
<dbReference type="RefSeq" id="WP_089072577.1">
    <property type="nucleotide sequence ID" value="NZ_CBCSAM010000001.1"/>
</dbReference>
<comment type="similarity">
    <text evidence="2 12">Belongs to the thiolase-like superfamily. FabH family.</text>
</comment>
<comment type="subunit">
    <text evidence="12">Homodimer.</text>
</comment>
<evidence type="ECO:0000256" key="2">
    <source>
        <dbReference type="ARBA" id="ARBA00008642"/>
    </source>
</evidence>
<dbReference type="PANTHER" id="PTHR43091">
    <property type="entry name" value="3-OXOACYL-[ACYL-CARRIER-PROTEIN] SYNTHASE"/>
    <property type="match status" value="1"/>
</dbReference>
<feature type="domain" description="Beta-ketoacyl-[acyl-carrier-protein] synthase III C-terminal" evidence="13">
    <location>
        <begin position="231"/>
        <end position="318"/>
    </location>
</feature>
<evidence type="ECO:0000313" key="16">
    <source>
        <dbReference type="Proteomes" id="UP000242175"/>
    </source>
</evidence>
<dbReference type="Pfam" id="PF08545">
    <property type="entry name" value="ACP_syn_III"/>
    <property type="match status" value="1"/>
</dbReference>
<dbReference type="InterPro" id="IPR004655">
    <property type="entry name" value="FabH"/>
</dbReference>
<feature type="active site" evidence="12">
    <location>
        <position position="246"/>
    </location>
</feature>
<evidence type="ECO:0000256" key="5">
    <source>
        <dbReference type="ARBA" id="ARBA00022679"/>
    </source>
</evidence>
<protein>
    <recommendedName>
        <fullName evidence="3 12">Beta-ketoacyl-[acyl-carrier-protein] synthase III</fullName>
        <shortName evidence="12">Beta-ketoacyl-ACP synthase III</shortName>
        <shortName evidence="12">KAS III</shortName>
        <ecNumber evidence="3 12">2.3.1.180</ecNumber>
    </recommendedName>
    <alternativeName>
        <fullName evidence="12">3-oxoacyl-[acyl-carrier-protein] synthase 3</fullName>
    </alternativeName>
    <alternativeName>
        <fullName evidence="12">3-oxoacyl-[acyl-carrier-protein] synthase III</fullName>
    </alternativeName>
</protein>
<dbReference type="SUPFAM" id="SSF53901">
    <property type="entry name" value="Thiolase-like"/>
    <property type="match status" value="1"/>
</dbReference>
<evidence type="ECO:0000256" key="1">
    <source>
        <dbReference type="ARBA" id="ARBA00005194"/>
    </source>
</evidence>
<comment type="domain">
    <text evidence="12">The last Arg residue of the ACP-binding site is essential for the weak association between ACP/AcpP and FabH.</text>
</comment>
<comment type="subcellular location">
    <subcellularLocation>
        <location evidence="12">Cytoplasm</location>
    </subcellularLocation>
</comment>
<dbReference type="AlphaFoldDB" id="A0A220VB84"/>
<keyword evidence="8 12" id="KW-0275">Fatty acid biosynthesis</keyword>
<evidence type="ECO:0000256" key="10">
    <source>
        <dbReference type="ARBA" id="ARBA00023315"/>
    </source>
</evidence>
<dbReference type="HAMAP" id="MF_01815">
    <property type="entry name" value="FabH"/>
    <property type="match status" value="1"/>
</dbReference>
<dbReference type="Gene3D" id="3.40.47.10">
    <property type="match status" value="1"/>
</dbReference>
<reference evidence="15 16" key="1">
    <citation type="journal article" date="2016" name="Int. J. Syst. Evol. Microbiol.">
        <title>Paraphotobacterium marinum gen. nov., sp. nov., a member of the family Vibrionaceae, isolated from surface seawater.</title>
        <authorList>
            <person name="Huang Z."/>
            <person name="Dong C."/>
            <person name="Shao Z."/>
        </authorList>
    </citation>
    <scope>NUCLEOTIDE SEQUENCE [LARGE SCALE GENOMIC DNA]</scope>
    <source>
        <strain evidence="15 16">NSCS20N07D</strain>
    </source>
</reference>
<dbReference type="EMBL" id="CP022355">
    <property type="protein sequence ID" value="ASK77667.1"/>
    <property type="molecule type" value="Genomic_DNA"/>
</dbReference>
<dbReference type="FunFam" id="3.40.47.10:FF:000004">
    <property type="entry name" value="3-oxoacyl-[acyl-carrier-protein] synthase 3"/>
    <property type="match status" value="1"/>
</dbReference>
<keyword evidence="16" id="KW-1185">Reference proteome</keyword>
<dbReference type="NCBIfam" id="NF006829">
    <property type="entry name" value="PRK09352.1"/>
    <property type="match status" value="1"/>
</dbReference>
<evidence type="ECO:0000256" key="4">
    <source>
        <dbReference type="ARBA" id="ARBA00022516"/>
    </source>
</evidence>
<dbReference type="UniPathway" id="UPA00094"/>
<proteinExistence type="inferred from homology"/>
<organism evidence="15 16">
    <name type="scientific">Paraphotobacterium marinum</name>
    <dbReference type="NCBI Taxonomy" id="1755811"/>
    <lineage>
        <taxon>Bacteria</taxon>
        <taxon>Pseudomonadati</taxon>
        <taxon>Pseudomonadota</taxon>
        <taxon>Gammaproteobacteria</taxon>
        <taxon>Vibrionales</taxon>
        <taxon>Vibrionaceae</taxon>
        <taxon>Paraphotobacterium</taxon>
    </lineage>
</organism>
<evidence type="ECO:0000259" key="13">
    <source>
        <dbReference type="Pfam" id="PF08541"/>
    </source>
</evidence>
<comment type="pathway">
    <text evidence="1 12">Lipid metabolism; fatty acid biosynthesis.</text>
</comment>
<accession>A0A220VB84</accession>
<evidence type="ECO:0000256" key="12">
    <source>
        <dbReference type="HAMAP-Rule" id="MF_01815"/>
    </source>
</evidence>
<dbReference type="Pfam" id="PF08541">
    <property type="entry name" value="ACP_syn_III_C"/>
    <property type="match status" value="1"/>
</dbReference>
<evidence type="ECO:0000256" key="9">
    <source>
        <dbReference type="ARBA" id="ARBA00023268"/>
    </source>
</evidence>
<keyword evidence="10 12" id="KW-0012">Acyltransferase</keyword>
<dbReference type="KEGG" id="pmai:CF386_00460"/>
<comment type="catalytic activity">
    <reaction evidence="11">
        <text>malonyl-[ACP] + acetyl-CoA + H(+) = 3-oxobutanoyl-[ACP] + CO2 + CoA</text>
        <dbReference type="Rhea" id="RHEA:12080"/>
        <dbReference type="Rhea" id="RHEA-COMP:9623"/>
        <dbReference type="Rhea" id="RHEA-COMP:9625"/>
        <dbReference type="ChEBI" id="CHEBI:15378"/>
        <dbReference type="ChEBI" id="CHEBI:16526"/>
        <dbReference type="ChEBI" id="CHEBI:57287"/>
        <dbReference type="ChEBI" id="CHEBI:57288"/>
        <dbReference type="ChEBI" id="CHEBI:78449"/>
        <dbReference type="ChEBI" id="CHEBI:78450"/>
        <dbReference type="EC" id="2.3.1.180"/>
    </reaction>
    <physiologicalReaction direction="left-to-right" evidence="11">
        <dbReference type="Rhea" id="RHEA:12081"/>
    </physiologicalReaction>
</comment>
<dbReference type="InterPro" id="IPR013751">
    <property type="entry name" value="ACP_syn_III_N"/>
</dbReference>
<evidence type="ECO:0000256" key="7">
    <source>
        <dbReference type="ARBA" id="ARBA00023098"/>
    </source>
</evidence>
<comment type="function">
    <text evidence="12">Catalyzes the condensation reaction of fatty acid synthesis by the addition to an acyl acceptor of two carbons from malonyl-ACP. Catalyzes the first condensation reaction which initiates fatty acid synthesis and may therefore play a role in governing the total rate of fatty acid production. Possesses both acetoacetyl-ACP synthase and acetyl transacylase activities. Its substrate specificity determines the biosynthesis of branched-chain and/or straight-chain of fatty acids.</text>
</comment>
<evidence type="ECO:0000256" key="8">
    <source>
        <dbReference type="ARBA" id="ARBA00023160"/>
    </source>
</evidence>
<feature type="region of interest" description="ACP-binding" evidence="12">
    <location>
        <begin position="247"/>
        <end position="251"/>
    </location>
</feature>
<dbReference type="OrthoDB" id="9815506at2"/>
<feature type="domain" description="Beta-ketoacyl-[acyl-carrier-protein] synthase III N-terminal" evidence="14">
    <location>
        <begin position="107"/>
        <end position="184"/>
    </location>
</feature>
<evidence type="ECO:0000256" key="11">
    <source>
        <dbReference type="ARBA" id="ARBA00051096"/>
    </source>
</evidence>
<gene>
    <name evidence="12" type="primary">fabH</name>
    <name evidence="15" type="ORF">CF386_00460</name>
</gene>
<evidence type="ECO:0000259" key="14">
    <source>
        <dbReference type="Pfam" id="PF08545"/>
    </source>
</evidence>
<dbReference type="EC" id="2.3.1.180" evidence="3 12"/>
<evidence type="ECO:0000256" key="3">
    <source>
        <dbReference type="ARBA" id="ARBA00012333"/>
    </source>
</evidence>
<name>A0A220VB84_9GAMM</name>